<proteinExistence type="inferred from homology"/>
<dbReference type="HOGENOM" id="CLU_410218_0_0_1"/>
<name>B7FSK4_PHATC</name>
<keyword evidence="3" id="KW-0496">Mitochondrion</keyword>
<dbReference type="GeneID" id="7197573"/>
<evidence type="ECO:0000313" key="6">
    <source>
        <dbReference type="EMBL" id="EEC50494.1"/>
    </source>
</evidence>
<sequence>GVLTPALMESLRGFFPYGVAEENFWLKFSMERDGAHLPTLLSKVRTSKHTIFGVETKSGHVFGAFCSSHWRVRPSWFGSGESFLWRLKASRAVPDSTTRNYDNDNEMEVYPYTRSDEMIQYCTEKTVAVGGGEFRIGFMIDGDLMGGETSACATFNNPSLGDRKSRSNEFEVVHLEVWTV</sequence>
<dbReference type="SMART" id="SM00584">
    <property type="entry name" value="TLDc"/>
    <property type="match status" value="1"/>
</dbReference>
<dbReference type="Pfam" id="PF07534">
    <property type="entry name" value="TLD"/>
    <property type="match status" value="1"/>
</dbReference>
<comment type="subcellular location">
    <subcellularLocation>
        <location evidence="1">Mitochondrion</location>
    </subcellularLocation>
</comment>
<evidence type="ECO:0000313" key="7">
    <source>
        <dbReference type="Proteomes" id="UP000000759"/>
    </source>
</evidence>
<dbReference type="eggNOG" id="KOG2372">
    <property type="taxonomic scope" value="Eukaryota"/>
</dbReference>
<dbReference type="KEGG" id="pti:PHATRDRAFT_9962"/>
<feature type="non-terminal residue" evidence="6">
    <location>
        <position position="1"/>
    </location>
</feature>
<protein>
    <recommendedName>
        <fullName evidence="4">Oxidation resistance protein 1</fullName>
    </recommendedName>
</protein>
<evidence type="ECO:0000256" key="2">
    <source>
        <dbReference type="ARBA" id="ARBA00009540"/>
    </source>
</evidence>
<evidence type="ECO:0000256" key="1">
    <source>
        <dbReference type="ARBA" id="ARBA00004173"/>
    </source>
</evidence>
<dbReference type="OrthoDB" id="26679at2759"/>
<comment type="similarity">
    <text evidence="2">Belongs to the OXR1 family.</text>
</comment>
<dbReference type="PROSITE" id="PS51886">
    <property type="entry name" value="TLDC"/>
    <property type="match status" value="1"/>
</dbReference>
<dbReference type="PANTHER" id="PTHR23354">
    <property type="entry name" value="NUCLEOLAR PROTEIN 7/ESTROGEN RECEPTOR COACTIVATOR-RELATED"/>
    <property type="match status" value="1"/>
</dbReference>
<dbReference type="GO" id="GO:0005739">
    <property type="term" value="C:mitochondrion"/>
    <property type="evidence" value="ECO:0007669"/>
    <property type="project" value="UniProtKB-SubCell"/>
</dbReference>
<gene>
    <name evidence="6" type="ORF">PHATRDRAFT_9962</name>
</gene>
<feature type="domain" description="TLDc" evidence="5">
    <location>
        <begin position="1"/>
        <end position="180"/>
    </location>
</feature>
<keyword evidence="7" id="KW-1185">Reference proteome</keyword>
<dbReference type="PANTHER" id="PTHR23354:SF62">
    <property type="entry name" value="MUSTARD, ISOFORM V"/>
    <property type="match status" value="1"/>
</dbReference>
<organism evidence="6 7">
    <name type="scientific">Phaeodactylum tricornutum (strain CCAP 1055/1)</name>
    <dbReference type="NCBI Taxonomy" id="556484"/>
    <lineage>
        <taxon>Eukaryota</taxon>
        <taxon>Sar</taxon>
        <taxon>Stramenopiles</taxon>
        <taxon>Ochrophyta</taxon>
        <taxon>Bacillariophyta</taxon>
        <taxon>Bacillariophyceae</taxon>
        <taxon>Bacillariophycidae</taxon>
        <taxon>Naviculales</taxon>
        <taxon>Phaeodactylaceae</taxon>
        <taxon>Phaeodactylum</taxon>
    </lineage>
</organism>
<dbReference type="InterPro" id="IPR006571">
    <property type="entry name" value="TLDc_dom"/>
</dbReference>
<dbReference type="PaxDb" id="2850-Phatr9962"/>
<reference evidence="6 7" key="1">
    <citation type="journal article" date="2008" name="Nature">
        <title>The Phaeodactylum genome reveals the evolutionary history of diatom genomes.</title>
        <authorList>
            <person name="Bowler C."/>
            <person name="Allen A.E."/>
            <person name="Badger J.H."/>
            <person name="Grimwood J."/>
            <person name="Jabbari K."/>
            <person name="Kuo A."/>
            <person name="Maheswari U."/>
            <person name="Martens C."/>
            <person name="Maumus F."/>
            <person name="Otillar R.P."/>
            <person name="Rayko E."/>
            <person name="Salamov A."/>
            <person name="Vandepoele K."/>
            <person name="Beszteri B."/>
            <person name="Gruber A."/>
            <person name="Heijde M."/>
            <person name="Katinka M."/>
            <person name="Mock T."/>
            <person name="Valentin K."/>
            <person name="Verret F."/>
            <person name="Berges J.A."/>
            <person name="Brownlee C."/>
            <person name="Cadoret J.P."/>
            <person name="Chiovitti A."/>
            <person name="Choi C.J."/>
            <person name="Coesel S."/>
            <person name="De Martino A."/>
            <person name="Detter J.C."/>
            <person name="Durkin C."/>
            <person name="Falciatore A."/>
            <person name="Fournet J."/>
            <person name="Haruta M."/>
            <person name="Huysman M.J."/>
            <person name="Jenkins B.D."/>
            <person name="Jiroutova K."/>
            <person name="Jorgensen R.E."/>
            <person name="Joubert Y."/>
            <person name="Kaplan A."/>
            <person name="Kroger N."/>
            <person name="Kroth P.G."/>
            <person name="La Roche J."/>
            <person name="Lindquist E."/>
            <person name="Lommer M."/>
            <person name="Martin-Jezequel V."/>
            <person name="Lopez P.J."/>
            <person name="Lucas S."/>
            <person name="Mangogna M."/>
            <person name="McGinnis K."/>
            <person name="Medlin L.K."/>
            <person name="Montsant A."/>
            <person name="Oudot-Le Secq M.P."/>
            <person name="Napoli C."/>
            <person name="Obornik M."/>
            <person name="Parker M.S."/>
            <person name="Petit J.L."/>
            <person name="Porcel B.M."/>
            <person name="Poulsen N."/>
            <person name="Robison M."/>
            <person name="Rychlewski L."/>
            <person name="Rynearson T.A."/>
            <person name="Schmutz J."/>
            <person name="Shapiro H."/>
            <person name="Siaut M."/>
            <person name="Stanley M."/>
            <person name="Sussman M.R."/>
            <person name="Taylor A.R."/>
            <person name="Vardi A."/>
            <person name="von Dassow P."/>
            <person name="Vyverman W."/>
            <person name="Willis A."/>
            <person name="Wyrwicz L.S."/>
            <person name="Rokhsar D.S."/>
            <person name="Weissenbach J."/>
            <person name="Armbrust E.V."/>
            <person name="Green B.R."/>
            <person name="Van de Peer Y."/>
            <person name="Grigoriev I.V."/>
        </authorList>
    </citation>
    <scope>NUCLEOTIDE SEQUENCE [LARGE SCALE GENOMIC DNA]</scope>
    <source>
        <strain evidence="6 7">CCAP 1055/1</strain>
    </source>
</reference>
<reference evidence="7" key="2">
    <citation type="submission" date="2008-08" db="EMBL/GenBank/DDBJ databases">
        <authorList>
            <consortium name="Diatom Consortium"/>
            <person name="Grigoriev I."/>
            <person name="Grimwood J."/>
            <person name="Kuo A."/>
            <person name="Otillar R.P."/>
            <person name="Salamov A."/>
            <person name="Detter J.C."/>
            <person name="Lindquist E."/>
            <person name="Shapiro H."/>
            <person name="Lucas S."/>
            <person name="Glavina del Rio T."/>
            <person name="Pitluck S."/>
            <person name="Rokhsar D."/>
            <person name="Bowler C."/>
        </authorList>
    </citation>
    <scope>GENOME REANNOTATION</scope>
    <source>
        <strain evidence="7">CCAP 1055/1</strain>
    </source>
</reference>
<dbReference type="RefSeq" id="XP_002177680.1">
    <property type="nucleotide sequence ID" value="XM_002177644.1"/>
</dbReference>
<dbReference type="EMBL" id="CM000606">
    <property type="protein sequence ID" value="EEC50494.1"/>
    <property type="molecule type" value="Genomic_DNA"/>
</dbReference>
<dbReference type="AlphaFoldDB" id="B7FSK4"/>
<evidence type="ECO:0000256" key="4">
    <source>
        <dbReference type="ARBA" id="ARBA00040604"/>
    </source>
</evidence>
<dbReference type="InParanoid" id="B7FSK4"/>
<evidence type="ECO:0000259" key="5">
    <source>
        <dbReference type="PROSITE" id="PS51886"/>
    </source>
</evidence>
<feature type="non-terminal residue" evidence="6">
    <location>
        <position position="180"/>
    </location>
</feature>
<accession>B7FSK4</accession>
<dbReference type="Proteomes" id="UP000000759">
    <property type="component" value="Chromosome 2"/>
</dbReference>
<evidence type="ECO:0000256" key="3">
    <source>
        <dbReference type="ARBA" id="ARBA00023128"/>
    </source>
</evidence>